<dbReference type="Gene3D" id="3.40.50.1820">
    <property type="entry name" value="alpha/beta hydrolase"/>
    <property type="match status" value="1"/>
</dbReference>
<dbReference type="InterPro" id="IPR050471">
    <property type="entry name" value="AB_hydrolase"/>
</dbReference>
<dbReference type="PRINTS" id="PR00111">
    <property type="entry name" value="ABHYDROLASE"/>
</dbReference>
<dbReference type="Proteomes" id="UP000707352">
    <property type="component" value="Unassembled WGS sequence"/>
</dbReference>
<proteinExistence type="predicted"/>
<dbReference type="PANTHER" id="PTHR43433">
    <property type="entry name" value="HYDROLASE, ALPHA/BETA FOLD FAMILY PROTEIN"/>
    <property type="match status" value="1"/>
</dbReference>
<protein>
    <submittedName>
        <fullName evidence="2">Alpha/beta hydrolase</fullName>
    </submittedName>
</protein>
<dbReference type="PANTHER" id="PTHR43433:SF3">
    <property type="entry name" value="NON-HEME CHLOROPEROXIDASE"/>
    <property type="match status" value="1"/>
</dbReference>
<evidence type="ECO:0000259" key="1">
    <source>
        <dbReference type="Pfam" id="PF00561"/>
    </source>
</evidence>
<keyword evidence="3" id="KW-1185">Reference proteome</keyword>
<reference evidence="2 3" key="1">
    <citation type="submission" date="2020-03" db="EMBL/GenBank/DDBJ databases">
        <title>The genome sequence of Microvirga sp. c23x22.</title>
        <authorList>
            <person name="Zhang X."/>
        </authorList>
    </citation>
    <scope>NUCLEOTIDE SEQUENCE [LARGE SCALE GENOMIC DNA]</scope>
    <source>
        <strain evidence="3">c23x22</strain>
    </source>
</reference>
<dbReference type="InterPro" id="IPR000073">
    <property type="entry name" value="AB_hydrolase_1"/>
</dbReference>
<comment type="caution">
    <text evidence="2">The sequence shown here is derived from an EMBL/GenBank/DDBJ whole genome shotgun (WGS) entry which is preliminary data.</text>
</comment>
<dbReference type="RefSeq" id="WP_167673161.1">
    <property type="nucleotide sequence ID" value="NZ_JAATJS010000003.1"/>
</dbReference>
<accession>A0ABX0VBR1</accession>
<feature type="domain" description="AB hydrolase-1" evidence="1">
    <location>
        <begin position="23"/>
        <end position="253"/>
    </location>
</feature>
<dbReference type="EMBL" id="JAATJS010000003">
    <property type="protein sequence ID" value="NIX77288.1"/>
    <property type="molecule type" value="Genomic_DNA"/>
</dbReference>
<sequence length="273" mass="30050">MSRFKTKDSTKIYFKDWGTGQSVVFSHGWPLSADAWDGQMLFFGMHGYRVIAHDRRGHGRSNQTWNGNDMDTYADDLAELINSLDLHDAVLVGHSTGGGEVARYIGRHGTSRVAKAVLLGAVPPLMLKTETNPNGTPMEAFDGIRAGVFNNRSQFFKDLTIPFYGYNREGAKISEGIQDSFWHQGMQAGIKAAYDCIKQFSETDFTEDLRKFDVPTLIAHGDDDQIVPIAASAMLSAKLVPNAALKIYPGGPHGLAQTMQDEFNADLLAFIKG</sequence>
<dbReference type="Pfam" id="PF00561">
    <property type="entry name" value="Abhydrolase_1"/>
    <property type="match status" value="1"/>
</dbReference>
<dbReference type="InterPro" id="IPR029058">
    <property type="entry name" value="AB_hydrolase_fold"/>
</dbReference>
<dbReference type="SUPFAM" id="SSF53474">
    <property type="entry name" value="alpha/beta-Hydrolases"/>
    <property type="match status" value="1"/>
</dbReference>
<evidence type="ECO:0000313" key="3">
    <source>
        <dbReference type="Proteomes" id="UP000707352"/>
    </source>
</evidence>
<keyword evidence="2" id="KW-0378">Hydrolase</keyword>
<organism evidence="2 3">
    <name type="scientific">Microvirga terricola</name>
    <dbReference type="NCBI Taxonomy" id="2719797"/>
    <lineage>
        <taxon>Bacteria</taxon>
        <taxon>Pseudomonadati</taxon>
        <taxon>Pseudomonadota</taxon>
        <taxon>Alphaproteobacteria</taxon>
        <taxon>Hyphomicrobiales</taxon>
        <taxon>Methylobacteriaceae</taxon>
        <taxon>Microvirga</taxon>
    </lineage>
</organism>
<gene>
    <name evidence="2" type="ORF">HB375_11775</name>
</gene>
<evidence type="ECO:0000313" key="2">
    <source>
        <dbReference type="EMBL" id="NIX77288.1"/>
    </source>
</evidence>
<name>A0ABX0VBR1_9HYPH</name>
<dbReference type="GO" id="GO:0016787">
    <property type="term" value="F:hydrolase activity"/>
    <property type="evidence" value="ECO:0007669"/>
    <property type="project" value="UniProtKB-KW"/>
</dbReference>